<name>A0A2T5MFJ6_9GAMM</name>
<keyword evidence="3" id="KW-0479">Metal-binding</keyword>
<evidence type="ECO:0000256" key="5">
    <source>
        <dbReference type="ARBA" id="ARBA00022833"/>
    </source>
</evidence>
<comment type="caution">
    <text evidence="7">The sequence shown here is derived from an EMBL/GenBank/DDBJ whole genome shotgun (WGS) entry which is preliminary data.</text>
</comment>
<organism evidence="7 8">
    <name type="scientific">Stenotrophobium rhamnosiphilum</name>
    <dbReference type="NCBI Taxonomy" id="2029166"/>
    <lineage>
        <taxon>Bacteria</taxon>
        <taxon>Pseudomonadati</taxon>
        <taxon>Pseudomonadota</taxon>
        <taxon>Gammaproteobacteria</taxon>
        <taxon>Nevskiales</taxon>
        <taxon>Nevskiaceae</taxon>
        <taxon>Stenotrophobium</taxon>
    </lineage>
</organism>
<keyword evidence="5" id="KW-0862">Zinc</keyword>
<evidence type="ECO:0000313" key="7">
    <source>
        <dbReference type="EMBL" id="PTU31319.1"/>
    </source>
</evidence>
<evidence type="ECO:0000256" key="3">
    <source>
        <dbReference type="ARBA" id="ARBA00022723"/>
    </source>
</evidence>
<keyword evidence="4" id="KW-0378">Hydrolase</keyword>
<dbReference type="SUPFAM" id="SSF53187">
    <property type="entry name" value="Zn-dependent exopeptidases"/>
    <property type="match status" value="1"/>
</dbReference>
<dbReference type="Gene3D" id="3.40.630.10">
    <property type="entry name" value="Zn peptidases"/>
    <property type="match status" value="1"/>
</dbReference>
<keyword evidence="8" id="KW-1185">Reference proteome</keyword>
<dbReference type="Pfam" id="PF01546">
    <property type="entry name" value="Peptidase_M20"/>
    <property type="match status" value="1"/>
</dbReference>
<dbReference type="FunFam" id="3.40.630.10:FF:000027">
    <property type="entry name" value="N-fatty-acyl-amino acid synthase/hydrolase PM20D1"/>
    <property type="match status" value="1"/>
</dbReference>
<dbReference type="RefSeq" id="WP_107939862.1">
    <property type="nucleotide sequence ID" value="NZ_QANS01000003.1"/>
</dbReference>
<sequence length="489" mass="52787">MKLLSKIAVAGLIVIATILAWNTAHLPASATHAATTKLLDVDATASAQRLAGAIRIPTISFENRSDIDIKQFDALASYLQKNFPKTHAALTRERLDGGSLLYTWTGKDPKAKPILLLAHMDVVPVEPGTEKQWTHPPFSGDIAEGFIWGRGALDDKGNMVALLEGVETLLSQGFTPSRTIYLAFGHDEEIGGDQGAVKMAALLKSRGVKAEFSLDEGGAITQGVIAGVDKPVASVMVAEKGYVSFRLTARAKGGHSSMPPADTAVGDLARAVSRVQAKRMPGRLTPPVNEMLNRLAPEMPLARRVLMANRWLFEPLLVRAMSATPVSSALVRTTTAPTILRAGIKDNVLPTEAYAVINFRLLPGDTVKDVEAHLRDVIDDEHIEIAIDGHMESEASPVSDSNSASFAVIEKTVNQVFPEALVSTGIVTGATDNRHYTDVFESRYNFSPSLYRPEDLARVHGANERIAVQSYVGMIRFYAHLIQNAAGLQ</sequence>
<dbReference type="GO" id="GO:0046872">
    <property type="term" value="F:metal ion binding"/>
    <property type="evidence" value="ECO:0007669"/>
    <property type="project" value="UniProtKB-KW"/>
</dbReference>
<dbReference type="CDD" id="cd05674">
    <property type="entry name" value="M20_yscS"/>
    <property type="match status" value="1"/>
</dbReference>
<dbReference type="Proteomes" id="UP000244248">
    <property type="component" value="Unassembled WGS sequence"/>
</dbReference>
<evidence type="ECO:0000256" key="1">
    <source>
        <dbReference type="ARBA" id="ARBA00006247"/>
    </source>
</evidence>
<dbReference type="InterPro" id="IPR001261">
    <property type="entry name" value="ArgE/DapE_CS"/>
</dbReference>
<dbReference type="InterPro" id="IPR002933">
    <property type="entry name" value="Peptidase_M20"/>
</dbReference>
<evidence type="ECO:0000313" key="8">
    <source>
        <dbReference type="Proteomes" id="UP000244248"/>
    </source>
</evidence>
<dbReference type="InterPro" id="IPR011650">
    <property type="entry name" value="Peptidase_M20_dimer"/>
</dbReference>
<dbReference type="NCBIfam" id="NF006113">
    <property type="entry name" value="PRK08262.1-4"/>
    <property type="match status" value="1"/>
</dbReference>
<dbReference type="AlphaFoldDB" id="A0A2T5MFJ6"/>
<dbReference type="InterPro" id="IPR036264">
    <property type="entry name" value="Bact_exopeptidase_dim_dom"/>
</dbReference>
<dbReference type="GO" id="GO:0006508">
    <property type="term" value="P:proteolysis"/>
    <property type="evidence" value="ECO:0007669"/>
    <property type="project" value="UniProtKB-KW"/>
</dbReference>
<evidence type="ECO:0000256" key="2">
    <source>
        <dbReference type="ARBA" id="ARBA00022670"/>
    </source>
</evidence>
<proteinExistence type="inferred from homology"/>
<dbReference type="Pfam" id="PF07687">
    <property type="entry name" value="M20_dimer"/>
    <property type="match status" value="1"/>
</dbReference>
<dbReference type="InterPro" id="IPR047177">
    <property type="entry name" value="Pept_M20A"/>
</dbReference>
<protein>
    <recommendedName>
        <fullName evidence="6">Peptidase M20 dimerisation domain-containing protein</fullName>
    </recommendedName>
</protein>
<evidence type="ECO:0000259" key="6">
    <source>
        <dbReference type="Pfam" id="PF07687"/>
    </source>
</evidence>
<dbReference type="SUPFAM" id="SSF55031">
    <property type="entry name" value="Bacterial exopeptidase dimerisation domain"/>
    <property type="match status" value="1"/>
</dbReference>
<dbReference type="GO" id="GO:0008233">
    <property type="term" value="F:peptidase activity"/>
    <property type="evidence" value="ECO:0007669"/>
    <property type="project" value="UniProtKB-KW"/>
</dbReference>
<gene>
    <name evidence="7" type="ORF">CJD38_08185</name>
</gene>
<reference evidence="7 8" key="1">
    <citation type="submission" date="2018-04" db="EMBL/GenBank/DDBJ databases">
        <title>Novel species isolated from glacier.</title>
        <authorList>
            <person name="Liu Q."/>
            <person name="Xin Y.-H."/>
        </authorList>
    </citation>
    <scope>NUCLEOTIDE SEQUENCE [LARGE SCALE GENOMIC DNA]</scope>
    <source>
        <strain evidence="7 8">GT1R17</strain>
    </source>
</reference>
<dbReference type="Gene3D" id="3.30.70.360">
    <property type="match status" value="1"/>
</dbReference>
<comment type="similarity">
    <text evidence="1">Belongs to the peptidase M20A family.</text>
</comment>
<dbReference type="OrthoDB" id="3665926at2"/>
<accession>A0A2T5MFJ6</accession>
<dbReference type="PANTHER" id="PTHR45962">
    <property type="entry name" value="N-FATTY-ACYL-AMINO ACID SYNTHASE/HYDROLASE PM20D1"/>
    <property type="match status" value="1"/>
</dbReference>
<dbReference type="PANTHER" id="PTHR45962:SF1">
    <property type="entry name" value="N-FATTY-ACYL-AMINO ACID SYNTHASE_HYDROLASE PM20D1"/>
    <property type="match status" value="1"/>
</dbReference>
<feature type="domain" description="Peptidase M20 dimerisation" evidence="6">
    <location>
        <begin position="237"/>
        <end position="383"/>
    </location>
</feature>
<dbReference type="PROSITE" id="PS00758">
    <property type="entry name" value="ARGE_DAPE_CPG2_1"/>
    <property type="match status" value="1"/>
</dbReference>
<dbReference type="Gene3D" id="1.10.150.900">
    <property type="match status" value="1"/>
</dbReference>
<keyword evidence="2" id="KW-0645">Protease</keyword>
<evidence type="ECO:0000256" key="4">
    <source>
        <dbReference type="ARBA" id="ARBA00022801"/>
    </source>
</evidence>
<dbReference type="EMBL" id="QANS01000003">
    <property type="protein sequence ID" value="PTU31319.1"/>
    <property type="molecule type" value="Genomic_DNA"/>
</dbReference>